<reference evidence="1 2" key="1">
    <citation type="submission" date="2018-08" db="EMBL/GenBank/DDBJ databases">
        <title>A genome reference for cultivated species of the human gut microbiota.</title>
        <authorList>
            <person name="Zou Y."/>
            <person name="Xue W."/>
            <person name="Luo G."/>
        </authorList>
    </citation>
    <scope>NUCLEOTIDE SEQUENCE [LARGE SCALE GENOMIC DNA]</scope>
    <source>
        <strain evidence="1 2">AF15-25</strain>
    </source>
</reference>
<dbReference type="InterPro" id="IPR008964">
    <property type="entry name" value="Invasin/intimin_cell_adhesion"/>
</dbReference>
<dbReference type="SUPFAM" id="SSF49373">
    <property type="entry name" value="Invasin/intimin cell-adhesion fragments"/>
    <property type="match status" value="1"/>
</dbReference>
<evidence type="ECO:0000313" key="2">
    <source>
        <dbReference type="Proteomes" id="UP000285236"/>
    </source>
</evidence>
<accession>A0AA92TU27</accession>
<organism evidence="1 2">
    <name type="scientific">Segatella copri</name>
    <dbReference type="NCBI Taxonomy" id="165179"/>
    <lineage>
        <taxon>Bacteria</taxon>
        <taxon>Pseudomonadati</taxon>
        <taxon>Bacteroidota</taxon>
        <taxon>Bacteroidia</taxon>
        <taxon>Bacteroidales</taxon>
        <taxon>Prevotellaceae</taxon>
        <taxon>Segatella</taxon>
    </lineage>
</organism>
<dbReference type="AlphaFoldDB" id="A0AA92TU27"/>
<gene>
    <name evidence="1" type="ORF">DWW35_01025</name>
</gene>
<name>A0AA92TU27_9BACT</name>
<dbReference type="Proteomes" id="UP000285236">
    <property type="component" value="Unassembled WGS sequence"/>
</dbReference>
<evidence type="ECO:0000313" key="1">
    <source>
        <dbReference type="EMBL" id="RGV00623.1"/>
    </source>
</evidence>
<dbReference type="Gene3D" id="2.60.40.1080">
    <property type="match status" value="1"/>
</dbReference>
<sequence length="199" mass="22219">MNERAITMQKGDKYIITHTGKASWSSDDDFVASVNDGEVTANHVGETAIYAMSGGSKSQCDVMVRGLYNYFREPLCKLNATPEDVMRYETRSLDTKKSDRTTLIYYPAMNEDIDVVAYTFKNDKLESAFVSMTMHGNATQALQMMTNFMSERYFGDGISSAGYVYMNATTTESASKFVYVTNTTPGYEGITAALYIPRK</sequence>
<comment type="caution">
    <text evidence="1">The sequence shown here is derived from an EMBL/GenBank/DDBJ whole genome shotgun (WGS) entry which is preliminary data.</text>
</comment>
<proteinExistence type="predicted"/>
<dbReference type="EMBL" id="QRYP01000002">
    <property type="protein sequence ID" value="RGV00623.1"/>
    <property type="molecule type" value="Genomic_DNA"/>
</dbReference>
<protein>
    <submittedName>
        <fullName evidence="1">Uncharacterized protein</fullName>
    </submittedName>
</protein>